<organism evidence="2 3">
    <name type="scientific">Hymenobacter metallilatus</name>
    <dbReference type="NCBI Taxonomy" id="2493666"/>
    <lineage>
        <taxon>Bacteria</taxon>
        <taxon>Pseudomonadati</taxon>
        <taxon>Bacteroidota</taxon>
        <taxon>Cytophagia</taxon>
        <taxon>Cytophagales</taxon>
        <taxon>Hymenobacteraceae</taxon>
        <taxon>Hymenobacter</taxon>
    </lineage>
</organism>
<dbReference type="Proteomes" id="UP000280066">
    <property type="component" value="Unassembled WGS sequence"/>
</dbReference>
<gene>
    <name evidence="2" type="ORF">EI290_04480</name>
</gene>
<comment type="caution">
    <text evidence="2">The sequence shown here is derived from an EMBL/GenBank/DDBJ whole genome shotgun (WGS) entry which is preliminary data.</text>
</comment>
<accession>A0A3R9MN63</accession>
<dbReference type="OrthoDB" id="663116at2"/>
<evidence type="ECO:0000313" key="3">
    <source>
        <dbReference type="Proteomes" id="UP000280066"/>
    </source>
</evidence>
<proteinExistence type="predicted"/>
<name>A0A3R9MN63_9BACT</name>
<protein>
    <submittedName>
        <fullName evidence="2">Uncharacterized protein</fullName>
    </submittedName>
</protein>
<feature type="chain" id="PRO_5018712879" evidence="1">
    <location>
        <begin position="21"/>
        <end position="470"/>
    </location>
</feature>
<evidence type="ECO:0000313" key="2">
    <source>
        <dbReference type="EMBL" id="RSK36146.1"/>
    </source>
</evidence>
<reference evidence="2 3" key="1">
    <citation type="submission" date="2018-12" db="EMBL/GenBank/DDBJ databases">
        <authorList>
            <person name="Feng G."/>
            <person name="Zhu H."/>
        </authorList>
    </citation>
    <scope>NUCLEOTIDE SEQUENCE [LARGE SCALE GENOMIC DNA]</scope>
    <source>
        <strain evidence="2 3">9PBR-2</strain>
    </source>
</reference>
<feature type="signal peptide" evidence="1">
    <location>
        <begin position="1"/>
        <end position="20"/>
    </location>
</feature>
<keyword evidence="3" id="KW-1185">Reference proteome</keyword>
<dbReference type="AlphaFoldDB" id="A0A3R9MN63"/>
<sequence length="470" mass="51881">MRYLLAGCGLVLWLSSAALAQTVEISLAGQTLAPVTAPFHVERLVDARPDRTRLGKVYRGLDNRPVSANFSHSLTDELMPLLRQALPAGPGTRPLLVRIHTLSIGETIRPTSETAEAELVLDFLEPVGSDGYRVLLSTGDMLENKGVDVTRRHAANIQTLLEQSIRQLSTLPPAPVPDTPVLTWDQVQAGQDGAPTVRYAVQTGPLQKGVYHTFEEFRNNTPSQDDGPFEIEKTPRRKKEWAGTFDIQPYYLYLDAQHPRRPVAKAWGISDGQTMYIRYRNHYFPLEAAGPDYSFTGFRNPEPDEMMTRAAMGAAFGLAGAALAAATLPDGSLPQRYELHLTTGRVVAHSLPTVGADGFVREDTAAVYLYRRPDSQPTQAVTVQVDGRQVGELLPGSYLALSWRDRRREMNLCVRGQAETCKVFVPDFAAATYLECGFGSSTEAAPTLKAVPPKEGVFYLKKFRSRQRPQ</sequence>
<keyword evidence="1" id="KW-0732">Signal</keyword>
<dbReference type="EMBL" id="RWIS01000002">
    <property type="protein sequence ID" value="RSK36146.1"/>
    <property type="molecule type" value="Genomic_DNA"/>
</dbReference>
<evidence type="ECO:0000256" key="1">
    <source>
        <dbReference type="SAM" id="SignalP"/>
    </source>
</evidence>
<dbReference type="RefSeq" id="WP_125427173.1">
    <property type="nucleotide sequence ID" value="NZ_RWIS01000002.1"/>
</dbReference>